<evidence type="ECO:0000313" key="1">
    <source>
        <dbReference type="EMBL" id="KKL28106.1"/>
    </source>
</evidence>
<dbReference type="AlphaFoldDB" id="A0A0F9EE09"/>
<dbReference type="EMBL" id="LAZR01035213">
    <property type="protein sequence ID" value="KKL28106.1"/>
    <property type="molecule type" value="Genomic_DNA"/>
</dbReference>
<protein>
    <submittedName>
        <fullName evidence="1">Uncharacterized protein</fullName>
    </submittedName>
</protein>
<proteinExistence type="predicted"/>
<comment type="caution">
    <text evidence="1">The sequence shown here is derived from an EMBL/GenBank/DDBJ whole genome shotgun (WGS) entry which is preliminary data.</text>
</comment>
<gene>
    <name evidence="1" type="ORF">LCGC14_2378480</name>
</gene>
<reference evidence="1" key="1">
    <citation type="journal article" date="2015" name="Nature">
        <title>Complex archaea that bridge the gap between prokaryotes and eukaryotes.</title>
        <authorList>
            <person name="Spang A."/>
            <person name="Saw J.H."/>
            <person name="Jorgensen S.L."/>
            <person name="Zaremba-Niedzwiedzka K."/>
            <person name="Martijn J."/>
            <person name="Lind A.E."/>
            <person name="van Eijk R."/>
            <person name="Schleper C."/>
            <person name="Guy L."/>
            <person name="Ettema T.J."/>
        </authorList>
    </citation>
    <scope>NUCLEOTIDE SEQUENCE</scope>
</reference>
<sequence length="60" mass="7191">MLCKWADKVIDLSEEIPINQKTIKEIATDKYYRFDIGPDNFFSNAHPELLRLCREEYKKI</sequence>
<accession>A0A0F9EE09</accession>
<name>A0A0F9EE09_9ZZZZ</name>
<organism evidence="1">
    <name type="scientific">marine sediment metagenome</name>
    <dbReference type="NCBI Taxonomy" id="412755"/>
    <lineage>
        <taxon>unclassified sequences</taxon>
        <taxon>metagenomes</taxon>
        <taxon>ecological metagenomes</taxon>
    </lineage>
</organism>